<evidence type="ECO:0000313" key="7">
    <source>
        <dbReference type="EMBL" id="CAH1802978.1"/>
    </source>
</evidence>
<feature type="region of interest" description="Disordered" evidence="5">
    <location>
        <begin position="1866"/>
        <end position="1940"/>
    </location>
</feature>
<dbReference type="GO" id="GO:0032266">
    <property type="term" value="F:phosphatidylinositol-3-phosphate binding"/>
    <property type="evidence" value="ECO:0007669"/>
    <property type="project" value="InterPro"/>
</dbReference>
<dbReference type="GO" id="GO:0030496">
    <property type="term" value="C:midbody"/>
    <property type="evidence" value="ECO:0007669"/>
    <property type="project" value="TreeGrafter"/>
</dbReference>
<feature type="region of interest" description="Disordered" evidence="5">
    <location>
        <begin position="148"/>
        <end position="189"/>
    </location>
</feature>
<reference evidence="7" key="1">
    <citation type="submission" date="2022-03" db="EMBL/GenBank/DDBJ databases">
        <authorList>
            <person name="Martin C."/>
        </authorList>
    </citation>
    <scope>NUCLEOTIDE SEQUENCE</scope>
</reference>
<dbReference type="Proteomes" id="UP000749559">
    <property type="component" value="Unassembled WGS sequence"/>
</dbReference>
<feature type="compositionally biased region" description="Polar residues" evidence="5">
    <location>
        <begin position="523"/>
        <end position="540"/>
    </location>
</feature>
<feature type="non-terminal residue" evidence="7">
    <location>
        <position position="1"/>
    </location>
</feature>
<evidence type="ECO:0000256" key="5">
    <source>
        <dbReference type="SAM" id="MobiDB-lite"/>
    </source>
</evidence>
<evidence type="ECO:0000256" key="4">
    <source>
        <dbReference type="PROSITE-ProRule" id="PRU00091"/>
    </source>
</evidence>
<dbReference type="GO" id="GO:0000281">
    <property type="term" value="P:mitotic cytokinesis"/>
    <property type="evidence" value="ECO:0007669"/>
    <property type="project" value="InterPro"/>
</dbReference>
<feature type="domain" description="FYVE-type" evidence="6">
    <location>
        <begin position="1943"/>
        <end position="2000"/>
    </location>
</feature>
<feature type="compositionally biased region" description="Low complexity" evidence="5">
    <location>
        <begin position="1878"/>
        <end position="1901"/>
    </location>
</feature>
<keyword evidence="3" id="KW-0862">Zinc</keyword>
<comment type="caution">
    <text evidence="7">The sequence shown here is derived from an EMBL/GenBank/DDBJ whole genome shotgun (WGS) entry which is preliminary data.</text>
</comment>
<organism evidence="7 8">
    <name type="scientific">Owenia fusiformis</name>
    <name type="common">Polychaete worm</name>
    <dbReference type="NCBI Taxonomy" id="6347"/>
    <lineage>
        <taxon>Eukaryota</taxon>
        <taxon>Metazoa</taxon>
        <taxon>Spiralia</taxon>
        <taxon>Lophotrochozoa</taxon>
        <taxon>Annelida</taxon>
        <taxon>Polychaeta</taxon>
        <taxon>Sedentaria</taxon>
        <taxon>Canalipalpata</taxon>
        <taxon>Sabellida</taxon>
        <taxon>Oweniida</taxon>
        <taxon>Oweniidae</taxon>
        <taxon>Owenia</taxon>
    </lineage>
</organism>
<dbReference type="GO" id="GO:0032465">
    <property type="term" value="P:regulation of cytokinesis"/>
    <property type="evidence" value="ECO:0007669"/>
    <property type="project" value="TreeGrafter"/>
</dbReference>
<evidence type="ECO:0000256" key="1">
    <source>
        <dbReference type="ARBA" id="ARBA00022723"/>
    </source>
</evidence>
<keyword evidence="8" id="KW-1185">Reference proteome</keyword>
<dbReference type="PANTHER" id="PTHR46591:SF1">
    <property type="entry name" value="ZINC FINGER FYVE DOMAIN-CONTAINING PROTEIN 26"/>
    <property type="match status" value="1"/>
</dbReference>
<sequence>DEDLGNELLSNTFQRMQYHLDLLQWCLSKTRSEKDYNHLNSMSVLQSLEVHSVLYVMNEALNLSSQDPDEIVHQLRSGPIIGKGESVKREKAVRFTEDTHTGSDATFSRPVSIEHERDVMLYRSYVIMKHFIEVISFPSSTVYNQYRCSRKSRSSSRTNPESVQATHETRDTEESDFSESQLQRSHPASPMATQDWLAYTDIYKIQVTEKLKAGAQMLSKVFPLNYRVELLENIFSLLFCTHDDIQDDIIVENEHIDADNIHDEPVSMDTSLEQSLDVSLDQVDLNETPNIAHQMEEFSKVGHQFEITAADISIATEATPSWPHKAVPHEDPSDVTVITLEKEQLPMKEDEFQTERNIRMTPRIDSERKTSGNMSSASVLSNNQQKLGFLADEHIVRDILSTLKECIIDLNSAKYTLQGQGSSDTGIEVTPSIETELTKHLESCVKVETMQLHITRLTQYISEAQWRFQLVASSNIPRQPGSVSMATTSPSESEEDSILSESEPEESSRFLSRSTLTKKEPSLVSSKQFTDSGSATASSNSQGGRKRQRKRSRSRSRDDHSARSAKTRDVISKMLASEESLLNMCLKRGNYAQAGQVVKLFNMGDNSSAAEVEFGELYSSALHKLENIETQQRVSSTPTKTRLNAAKSSMSSLAKVAARGMQSASVSGTIDEILSGPVLPSLPLNSKISHVNSPLGSSFDADFISSMIVLDLACAASKTPEASESLLEIARKYLPSEKISPRREGTGSKKPITKMMEFVNFLNQLSAILEKGKLLNEGGVNKILTQASAPLQANQRKIYTNAYTEMESAIDKAVRSVKMLRPDTGVVRHLFTEVEKAKPEVRIAVTNLIRVLEKWSVAFGQIDHLKLGSSAEDVTKHGRLDYVSSLYEQMKTLCTLVAESESPSKDHEVLEYFNAIQEGPTEILGKLMFTNKIPPTRLEAVAQKLRLNLTHIIVTCCCPTIPSHRMSLPPDVTTTRVQHGCIVLNHGKDAEWKETPRNPELVARELLSKMRLLMKDQGLKTNASGVFNIQAAMSTIESAEYARITEATEELQHITLEGLRGQEEKVCFFVNAMNLMTLHAALYRLMENHQVPGDEDVDSLNEEDIIPISPIDGVVFTNKMAYKVGELGIVSLAMMRNLIRKSCDDIFSSEFALDLMDPWLKYLPNKDAYILSLLIDCGPISPLLVFSPDLLSQQVSEYVSSLVDNHVVLDLEKRQVSLPKCLLECVKCLQTATGDVSAEVTITWLGENGSEEFRDKLKIFTQYKDTLEIIEAVHQQDFCIYFTHQPNCQSESQLNVSSSPSNIEYSDSLDISTGSRSSRVSFQRQMTQLVKAKYNLNVPALEYIKNSSSLVATIVGLVCSDEIDDIDYEMDKRHFIDSSDATSHTGLSPMAKSLHNKIPGSGSFHSTSSQDSDISIVDIRSYRYQKLTDDFPVLKRHLEAYVIPLVGGTHPDILTTSDKVLRLTSCALDEDTRACMLLLHDTDHFRTVVHDTLDQLVEEKQWKVMLEIIDSIPAASTSHHTDLIILRDYILSHLCNQHSNPSYSESDWKYAMWIQNPTMQARVVLGGLRQWSVETCIELLKMCTQQMGLEEPLKDAVQSQLDKMNVYLVIAASAKSRQIKSSVNLYMTEDLNHDELEQLTTWQNILEASSAKPDHIIVVLTQAHEFDVARRWAKFHDIGTPYRMAIEQEALLYLLGKTPPATIQAYQLLESLSQEDSHMCLEICDGILARSSSPKDILFVTEFMLNRLRSDIDGTRIDEIHLLSIGAKMLEVLPDWCLTEYEHLISSPLLLLEQFLMNAKVEWFSKALQNAKPELHRLPSGSLGFTATVFDDLITSYASKALDFPILNMQNNIPSDTTSMISLRTNMTSTVGPPESGRTPTASSMRRSASRASLALSPRTSQSFPSSAKRHSTSAPQRESMSTTPQGFVMPSSPPSKEDWVPDETVQACMVCSVQRFSMFTRRHHCRRCGRVVCAACSSKTTIIRGISARTCDDCYQQIFRPRREAQESVQDRLKERLSGTILPVGSTPKSRVSTLSEETAVISQQDEEGLQTQEFLWQLSLDEEANEAVREEFFYEYAPSTSLCMSLLELHSLPVECGRFLLKLCDDVSKLLKPISPGVANPEVDYFFVISMLRYLLFNAKMKFLKGHDTSGIEQCEVYRSRVDLLSLLIKANCKDIPSILELTKIDSLRRMRDKLIEDERLSLAMEVSTKCGLEPMGVWVAWGTACLTAGDFKGAREKFAKCLKVPKDRNNAQEAPKILTDIISCLEAMPRVATISIPALDAPHMSIKDLIAEPPVIYAEERDLQEPQLQESLYYIKTYGNYLANVSFYRRHGYWMKAAQYIIDKKCVPEIFIEGFVVPSLDMGEFRRVEDQMLMHDPTLEKWNIYLTATCRYLMKARHMHSLYLFQIFMK</sequence>
<proteinExistence type="predicted"/>
<dbReference type="GO" id="GO:0008270">
    <property type="term" value="F:zinc ion binding"/>
    <property type="evidence" value="ECO:0007669"/>
    <property type="project" value="UniProtKB-KW"/>
</dbReference>
<feature type="compositionally biased region" description="Acidic residues" evidence="5">
    <location>
        <begin position="492"/>
        <end position="505"/>
    </location>
</feature>
<dbReference type="InterPro" id="IPR017455">
    <property type="entry name" value="Znf_FYVE-rel"/>
</dbReference>
<protein>
    <recommendedName>
        <fullName evidence="6">FYVE-type domain-containing protein</fullName>
    </recommendedName>
</protein>
<dbReference type="InterPro" id="IPR028730">
    <property type="entry name" value="ZFYVE26"/>
</dbReference>
<dbReference type="GO" id="GO:0000724">
    <property type="term" value="P:double-strand break repair via homologous recombination"/>
    <property type="evidence" value="ECO:0007669"/>
    <property type="project" value="InterPro"/>
</dbReference>
<dbReference type="SUPFAM" id="SSF57903">
    <property type="entry name" value="FYVE/PHD zinc finger"/>
    <property type="match status" value="1"/>
</dbReference>
<dbReference type="OrthoDB" id="1936617at2759"/>
<feature type="compositionally biased region" description="Basic and acidic residues" evidence="5">
    <location>
        <begin position="555"/>
        <end position="568"/>
    </location>
</feature>
<keyword evidence="1" id="KW-0479">Metal-binding</keyword>
<feature type="compositionally biased region" description="Polar residues" evidence="5">
    <location>
        <begin position="1913"/>
        <end position="1926"/>
    </location>
</feature>
<evidence type="ECO:0000256" key="3">
    <source>
        <dbReference type="ARBA" id="ARBA00022833"/>
    </source>
</evidence>
<feature type="compositionally biased region" description="Basic residues" evidence="5">
    <location>
        <begin position="544"/>
        <end position="554"/>
    </location>
</feature>
<dbReference type="EMBL" id="CAIIXF020000204">
    <property type="protein sequence ID" value="CAH1802978.1"/>
    <property type="molecule type" value="Genomic_DNA"/>
</dbReference>
<gene>
    <name evidence="7" type="ORF">OFUS_LOCUS26614</name>
</gene>
<dbReference type="InterPro" id="IPR011011">
    <property type="entry name" value="Znf_FYVE_PHD"/>
</dbReference>
<feature type="compositionally biased region" description="Polar residues" evidence="5">
    <location>
        <begin position="477"/>
        <end position="488"/>
    </location>
</feature>
<dbReference type="GO" id="GO:0005813">
    <property type="term" value="C:centrosome"/>
    <property type="evidence" value="ECO:0007669"/>
    <property type="project" value="TreeGrafter"/>
</dbReference>
<feature type="non-terminal residue" evidence="7">
    <location>
        <position position="2413"/>
    </location>
</feature>
<dbReference type="PANTHER" id="PTHR46591">
    <property type="entry name" value="ZINC FINGER FYVE DOMAIN-CONTAINING PROTEIN 26"/>
    <property type="match status" value="1"/>
</dbReference>
<keyword evidence="2 4" id="KW-0863">Zinc-finger</keyword>
<dbReference type="Pfam" id="PF01363">
    <property type="entry name" value="FYVE"/>
    <property type="match status" value="1"/>
</dbReference>
<evidence type="ECO:0000259" key="6">
    <source>
        <dbReference type="PROSITE" id="PS50178"/>
    </source>
</evidence>
<dbReference type="GO" id="GO:0005765">
    <property type="term" value="C:lysosomal membrane"/>
    <property type="evidence" value="ECO:0007669"/>
    <property type="project" value="TreeGrafter"/>
</dbReference>
<dbReference type="InterPro" id="IPR000306">
    <property type="entry name" value="Znf_FYVE"/>
</dbReference>
<dbReference type="InterPro" id="IPR013083">
    <property type="entry name" value="Znf_RING/FYVE/PHD"/>
</dbReference>
<dbReference type="Gene3D" id="3.30.40.10">
    <property type="entry name" value="Zinc/RING finger domain, C3HC4 (zinc finger)"/>
    <property type="match status" value="1"/>
</dbReference>
<dbReference type="PROSITE" id="PS50178">
    <property type="entry name" value="ZF_FYVE"/>
    <property type="match status" value="1"/>
</dbReference>
<accession>A0A8S4Q9Z6</accession>
<evidence type="ECO:0000256" key="2">
    <source>
        <dbReference type="ARBA" id="ARBA00022771"/>
    </source>
</evidence>
<name>A0A8S4Q9Z6_OWEFU</name>
<dbReference type="SMART" id="SM00064">
    <property type="entry name" value="FYVE"/>
    <property type="match status" value="1"/>
</dbReference>
<evidence type="ECO:0000313" key="8">
    <source>
        <dbReference type="Proteomes" id="UP000749559"/>
    </source>
</evidence>
<feature type="region of interest" description="Disordered" evidence="5">
    <location>
        <begin position="477"/>
        <end position="568"/>
    </location>
</feature>